<dbReference type="Proteomes" id="UP000015103">
    <property type="component" value="Unassembled WGS sequence"/>
</dbReference>
<proteinExistence type="predicted"/>
<dbReference type="HOGENOM" id="CLU_2161462_0_0_1"/>
<dbReference type="AlphaFoldDB" id="T1I4Y8"/>
<dbReference type="InParanoid" id="T1I4Y8"/>
<dbReference type="EnsemblMetazoa" id="RPRC011357-RA">
    <property type="protein sequence ID" value="RPRC011357-PA"/>
    <property type="gene ID" value="RPRC011357"/>
</dbReference>
<evidence type="ECO:0000313" key="2">
    <source>
        <dbReference type="Proteomes" id="UP000015103"/>
    </source>
</evidence>
<protein>
    <recommendedName>
        <fullName evidence="3">HMG box domain-containing protein</fullName>
    </recommendedName>
</protein>
<dbReference type="InterPro" id="IPR036910">
    <property type="entry name" value="HMG_box_dom_sf"/>
</dbReference>
<organism evidence="1 2">
    <name type="scientific">Rhodnius prolixus</name>
    <name type="common">Triatomid bug</name>
    <dbReference type="NCBI Taxonomy" id="13249"/>
    <lineage>
        <taxon>Eukaryota</taxon>
        <taxon>Metazoa</taxon>
        <taxon>Ecdysozoa</taxon>
        <taxon>Arthropoda</taxon>
        <taxon>Hexapoda</taxon>
        <taxon>Insecta</taxon>
        <taxon>Pterygota</taxon>
        <taxon>Neoptera</taxon>
        <taxon>Paraneoptera</taxon>
        <taxon>Hemiptera</taxon>
        <taxon>Heteroptera</taxon>
        <taxon>Panheteroptera</taxon>
        <taxon>Cimicomorpha</taxon>
        <taxon>Reduviidae</taxon>
        <taxon>Triatominae</taxon>
        <taxon>Rhodnius</taxon>
    </lineage>
</organism>
<accession>T1I4Y8</accession>
<sequence length="111" mass="13684">MPTHSTRSRTSCKKKYYKKRRYLCPGHRRYKAKRRCCKHPQKISLCNRNWVRISVNPFINFLRCYKRQFPKNCPVSYIAREGRKIWKKMAKKEKEPFIEQSRRAKKRGFRT</sequence>
<dbReference type="VEuPathDB" id="VectorBase:RPRC011357"/>
<keyword evidence="2" id="KW-1185">Reference proteome</keyword>
<name>T1I4Y8_RHOPR</name>
<evidence type="ECO:0008006" key="3">
    <source>
        <dbReference type="Google" id="ProtNLM"/>
    </source>
</evidence>
<dbReference type="EMBL" id="ACPB03020589">
    <property type="status" value="NOT_ANNOTATED_CDS"/>
    <property type="molecule type" value="Genomic_DNA"/>
</dbReference>
<reference evidence="1" key="1">
    <citation type="submission" date="2015-05" db="UniProtKB">
        <authorList>
            <consortium name="EnsemblMetazoa"/>
        </authorList>
    </citation>
    <scope>IDENTIFICATION</scope>
</reference>
<dbReference type="EMBL" id="ACPB03020590">
    <property type="status" value="NOT_ANNOTATED_CDS"/>
    <property type="molecule type" value="Genomic_DNA"/>
</dbReference>
<dbReference type="Gene3D" id="1.10.30.10">
    <property type="entry name" value="High mobility group box domain"/>
    <property type="match status" value="1"/>
</dbReference>
<evidence type="ECO:0000313" key="1">
    <source>
        <dbReference type="EnsemblMetazoa" id="RPRC011357-PA"/>
    </source>
</evidence>
<dbReference type="GO" id="GO:0005634">
    <property type="term" value="C:nucleus"/>
    <property type="evidence" value="ECO:0007669"/>
    <property type="project" value="UniProtKB-ARBA"/>
</dbReference>
<dbReference type="SUPFAM" id="SSF47095">
    <property type="entry name" value="HMG-box"/>
    <property type="match status" value="1"/>
</dbReference>